<sequence>MYGALQSGLRLGGLGQQCHIGPVTRRSQGDGQADAPAASGHQDGPASQGSCGRGGSGRCGVLGHGVASVAAIRRNVRRTGRSPGSAVRRRR</sequence>
<comment type="caution">
    <text evidence="2">The sequence shown here is derived from an EMBL/GenBank/DDBJ whole genome shotgun (WGS) entry which is preliminary data.</text>
</comment>
<organism evidence="2 3">
    <name type="scientific">Citricoccus parietis</name>
    <dbReference type="NCBI Taxonomy" id="592307"/>
    <lineage>
        <taxon>Bacteria</taxon>
        <taxon>Bacillati</taxon>
        <taxon>Actinomycetota</taxon>
        <taxon>Actinomycetes</taxon>
        <taxon>Micrococcales</taxon>
        <taxon>Micrococcaceae</taxon>
        <taxon>Citricoccus</taxon>
    </lineage>
</organism>
<name>A0ABV5G0S5_9MICC</name>
<feature type="region of interest" description="Disordered" evidence="1">
    <location>
        <begin position="12"/>
        <end position="55"/>
    </location>
</feature>
<accession>A0ABV5G0S5</accession>
<reference evidence="2 3" key="1">
    <citation type="submission" date="2024-09" db="EMBL/GenBank/DDBJ databases">
        <authorList>
            <person name="Sun Q."/>
            <person name="Mori K."/>
        </authorList>
    </citation>
    <scope>NUCLEOTIDE SEQUENCE [LARGE SCALE GENOMIC DNA]</scope>
    <source>
        <strain evidence="2 3">CCM 7609</strain>
    </source>
</reference>
<evidence type="ECO:0000256" key="1">
    <source>
        <dbReference type="SAM" id="MobiDB-lite"/>
    </source>
</evidence>
<gene>
    <name evidence="2" type="ORF">ACFFX0_14110</name>
</gene>
<evidence type="ECO:0000313" key="3">
    <source>
        <dbReference type="Proteomes" id="UP001589575"/>
    </source>
</evidence>
<protein>
    <submittedName>
        <fullName evidence="2">Uncharacterized protein</fullName>
    </submittedName>
</protein>
<dbReference type="EMBL" id="JBHMFI010000001">
    <property type="protein sequence ID" value="MFB9072274.1"/>
    <property type="molecule type" value="Genomic_DNA"/>
</dbReference>
<keyword evidence="3" id="KW-1185">Reference proteome</keyword>
<proteinExistence type="predicted"/>
<dbReference type="Proteomes" id="UP001589575">
    <property type="component" value="Unassembled WGS sequence"/>
</dbReference>
<evidence type="ECO:0000313" key="2">
    <source>
        <dbReference type="EMBL" id="MFB9072274.1"/>
    </source>
</evidence>